<dbReference type="InterPro" id="IPR036055">
    <property type="entry name" value="LDL_receptor-like_sf"/>
</dbReference>
<proteinExistence type="predicted"/>
<dbReference type="PROSITE" id="PS01209">
    <property type="entry name" value="LDLRA_1"/>
    <property type="match status" value="1"/>
</dbReference>
<dbReference type="Gene3D" id="4.10.400.10">
    <property type="entry name" value="Low-density Lipoprotein Receptor"/>
    <property type="match status" value="1"/>
</dbReference>
<dbReference type="Pfam" id="PF00057">
    <property type="entry name" value="Ldl_recept_a"/>
    <property type="match status" value="1"/>
</dbReference>
<dbReference type="SMART" id="SM00409">
    <property type="entry name" value="IG"/>
    <property type="match status" value="1"/>
</dbReference>
<evidence type="ECO:0000313" key="5">
    <source>
        <dbReference type="EMBL" id="CAD7630593.1"/>
    </source>
</evidence>
<dbReference type="InterPro" id="IPR002172">
    <property type="entry name" value="LDrepeatLR_classA_rpt"/>
</dbReference>
<evidence type="ECO:0000256" key="2">
    <source>
        <dbReference type="PROSITE-ProRule" id="PRU00124"/>
    </source>
</evidence>
<dbReference type="EMBL" id="CAJPIZ010008300">
    <property type="protein sequence ID" value="CAG2111023.1"/>
    <property type="molecule type" value="Genomic_DNA"/>
</dbReference>
<dbReference type="OrthoDB" id="2019384at2759"/>
<dbReference type="SUPFAM" id="SSF57424">
    <property type="entry name" value="LDL receptor-like module"/>
    <property type="match status" value="1"/>
</dbReference>
<dbReference type="InterPro" id="IPR023415">
    <property type="entry name" value="LDLR_class-A_CS"/>
</dbReference>
<keyword evidence="3" id="KW-0732">Signal</keyword>
<dbReference type="AlphaFoldDB" id="A0A7R9Q340"/>
<gene>
    <name evidence="5" type="ORF">OSB1V03_LOCUS11005</name>
</gene>
<dbReference type="InterPro" id="IPR036179">
    <property type="entry name" value="Ig-like_dom_sf"/>
</dbReference>
<evidence type="ECO:0000256" key="1">
    <source>
        <dbReference type="ARBA" id="ARBA00023157"/>
    </source>
</evidence>
<name>A0A7R9Q340_9ACAR</name>
<organism evidence="5">
    <name type="scientific">Medioppia subpectinata</name>
    <dbReference type="NCBI Taxonomy" id="1979941"/>
    <lineage>
        <taxon>Eukaryota</taxon>
        <taxon>Metazoa</taxon>
        <taxon>Ecdysozoa</taxon>
        <taxon>Arthropoda</taxon>
        <taxon>Chelicerata</taxon>
        <taxon>Arachnida</taxon>
        <taxon>Acari</taxon>
        <taxon>Acariformes</taxon>
        <taxon>Sarcoptiformes</taxon>
        <taxon>Oribatida</taxon>
        <taxon>Brachypylina</taxon>
        <taxon>Oppioidea</taxon>
        <taxon>Oppiidae</taxon>
        <taxon>Medioppia</taxon>
    </lineage>
</organism>
<reference evidence="5" key="1">
    <citation type="submission" date="2020-11" db="EMBL/GenBank/DDBJ databases">
        <authorList>
            <person name="Tran Van P."/>
        </authorList>
    </citation>
    <scope>NUCLEOTIDE SEQUENCE</scope>
</reference>
<dbReference type="InterPro" id="IPR013783">
    <property type="entry name" value="Ig-like_fold"/>
</dbReference>
<dbReference type="SUPFAM" id="SSF48726">
    <property type="entry name" value="Immunoglobulin"/>
    <property type="match status" value="1"/>
</dbReference>
<protein>
    <recommendedName>
        <fullName evidence="4">Immunoglobulin domain-containing protein</fullName>
    </recommendedName>
</protein>
<feature type="signal peptide" evidence="3">
    <location>
        <begin position="1"/>
        <end position="18"/>
    </location>
</feature>
<feature type="domain" description="Immunoglobulin" evidence="4">
    <location>
        <begin position="30"/>
        <end position="116"/>
    </location>
</feature>
<feature type="chain" id="PRO_5035593030" description="Immunoglobulin domain-containing protein" evidence="3">
    <location>
        <begin position="19"/>
        <end position="170"/>
    </location>
</feature>
<dbReference type="SMART" id="SM00192">
    <property type="entry name" value="LDLa"/>
    <property type="match status" value="1"/>
</dbReference>
<dbReference type="Gene3D" id="2.60.40.10">
    <property type="entry name" value="Immunoglobulins"/>
    <property type="match status" value="1"/>
</dbReference>
<accession>A0A7R9Q340</accession>
<comment type="caution">
    <text evidence="2">Lacks conserved residue(s) required for the propagation of feature annotation.</text>
</comment>
<keyword evidence="1 2" id="KW-1015">Disulfide bond</keyword>
<evidence type="ECO:0000256" key="3">
    <source>
        <dbReference type="SAM" id="SignalP"/>
    </source>
</evidence>
<dbReference type="CDD" id="cd00112">
    <property type="entry name" value="LDLa"/>
    <property type="match status" value="1"/>
</dbReference>
<dbReference type="Proteomes" id="UP000759131">
    <property type="component" value="Unassembled WGS sequence"/>
</dbReference>
<feature type="disulfide bond" evidence="2">
    <location>
        <begin position="131"/>
        <end position="149"/>
    </location>
</feature>
<keyword evidence="6" id="KW-1185">Reference proteome</keyword>
<sequence>MICLTLFLIPFIFTISYATNPHYRLQITPSVKSFFRVGDSLSLNCRLIPADAKIFPLRVTLPINSGPLSGRIRISEEPNNLTVTIKELQVNDTGWYNCEADDNTDPIHKSIYVTIQAQHEGDCPANTFFSCGNRLCIPKRYVCDGFTDCPNDADESADICGKCCAKPLIR</sequence>
<dbReference type="InterPro" id="IPR003599">
    <property type="entry name" value="Ig_sub"/>
</dbReference>
<evidence type="ECO:0000259" key="4">
    <source>
        <dbReference type="SMART" id="SM00409"/>
    </source>
</evidence>
<evidence type="ECO:0000313" key="6">
    <source>
        <dbReference type="Proteomes" id="UP000759131"/>
    </source>
</evidence>
<dbReference type="PROSITE" id="PS50068">
    <property type="entry name" value="LDLRA_2"/>
    <property type="match status" value="1"/>
</dbReference>
<dbReference type="EMBL" id="OC862875">
    <property type="protein sequence ID" value="CAD7630593.1"/>
    <property type="molecule type" value="Genomic_DNA"/>
</dbReference>